<dbReference type="InterPro" id="IPR029033">
    <property type="entry name" value="His_PPase_superfam"/>
</dbReference>
<gene>
    <name evidence="2" type="primary">gpmA</name>
    <name evidence="2" type="ORF">Pan216_56310</name>
</gene>
<dbReference type="Pfam" id="PF00300">
    <property type="entry name" value="His_Phos_1"/>
    <property type="match status" value="1"/>
</dbReference>
<dbReference type="GO" id="GO:0004619">
    <property type="term" value="F:phosphoglycerate mutase activity"/>
    <property type="evidence" value="ECO:0007669"/>
    <property type="project" value="UniProtKB-EC"/>
</dbReference>
<dbReference type="AlphaFoldDB" id="A0A518BCQ1"/>
<reference evidence="2 3" key="1">
    <citation type="submission" date="2019-02" db="EMBL/GenBank/DDBJ databases">
        <title>Deep-cultivation of Planctomycetes and their phenomic and genomic characterization uncovers novel biology.</title>
        <authorList>
            <person name="Wiegand S."/>
            <person name="Jogler M."/>
            <person name="Boedeker C."/>
            <person name="Pinto D."/>
            <person name="Vollmers J."/>
            <person name="Rivas-Marin E."/>
            <person name="Kohn T."/>
            <person name="Peeters S.H."/>
            <person name="Heuer A."/>
            <person name="Rast P."/>
            <person name="Oberbeckmann S."/>
            <person name="Bunk B."/>
            <person name="Jeske O."/>
            <person name="Meyerdierks A."/>
            <person name="Storesund J.E."/>
            <person name="Kallscheuer N."/>
            <person name="Luecker S."/>
            <person name="Lage O.M."/>
            <person name="Pohl T."/>
            <person name="Merkel B.J."/>
            <person name="Hornburger P."/>
            <person name="Mueller R.-W."/>
            <person name="Bruemmer F."/>
            <person name="Labrenz M."/>
            <person name="Spormann A.M."/>
            <person name="Op den Camp H."/>
            <person name="Overmann J."/>
            <person name="Amann R."/>
            <person name="Jetten M.S.M."/>
            <person name="Mascher T."/>
            <person name="Medema M.H."/>
            <person name="Devos D.P."/>
            <person name="Kaster A.-K."/>
            <person name="Ovreas L."/>
            <person name="Rohde M."/>
            <person name="Galperin M.Y."/>
            <person name="Jogler C."/>
        </authorList>
    </citation>
    <scope>NUCLEOTIDE SEQUENCE [LARGE SCALE GENOMIC DNA]</scope>
    <source>
        <strain evidence="2 3">Pan216</strain>
    </source>
</reference>
<dbReference type="RefSeq" id="WP_145263147.1">
    <property type="nucleotide sequence ID" value="NZ_CP036279.1"/>
</dbReference>
<evidence type="ECO:0000256" key="1">
    <source>
        <dbReference type="SAM" id="MobiDB-lite"/>
    </source>
</evidence>
<dbReference type="InterPro" id="IPR013078">
    <property type="entry name" value="His_Pase_superF_clade-1"/>
</dbReference>
<evidence type="ECO:0000313" key="3">
    <source>
        <dbReference type="Proteomes" id="UP000317093"/>
    </source>
</evidence>
<accession>A0A518BCQ1</accession>
<protein>
    <submittedName>
        <fullName evidence="2">2,3-bisphosphoglycerate-dependent phosphoglycerate mutase</fullName>
        <ecNumber evidence="2">5.4.2.11</ecNumber>
    </submittedName>
</protein>
<dbReference type="Proteomes" id="UP000317093">
    <property type="component" value="Chromosome"/>
</dbReference>
<proteinExistence type="predicted"/>
<keyword evidence="2" id="KW-0413">Isomerase</keyword>
<dbReference type="CDD" id="cd07067">
    <property type="entry name" value="HP_PGM_like"/>
    <property type="match status" value="1"/>
</dbReference>
<feature type="region of interest" description="Disordered" evidence="1">
    <location>
        <begin position="10"/>
        <end position="34"/>
    </location>
</feature>
<dbReference type="KEGG" id="knv:Pan216_56310"/>
<sequence>MKTLYLLRHAKSSPYSPTGGDHDRPLNDRGRRDAPRMGRVLRKVDGSPEHVLCSTSARTRETADLFLERCKYKGEVDYLDEIYEAEPEALHRAVARQGDADRLLMIGHNPGTELFLCRVIGGPEAILRVPTCALTRIDFDIDEWADIDRVNGMLVWHLIPAVINEL</sequence>
<dbReference type="PANTHER" id="PTHR47623:SF1">
    <property type="entry name" value="OS09G0287300 PROTEIN"/>
    <property type="match status" value="1"/>
</dbReference>
<name>A0A518BCQ1_9BACT</name>
<dbReference type="PANTHER" id="PTHR47623">
    <property type="entry name" value="OS09G0287300 PROTEIN"/>
    <property type="match status" value="1"/>
</dbReference>
<dbReference type="OrthoDB" id="9781415at2"/>
<keyword evidence="3" id="KW-1185">Reference proteome</keyword>
<organism evidence="2 3">
    <name type="scientific">Kolteria novifilia</name>
    <dbReference type="NCBI Taxonomy" id="2527975"/>
    <lineage>
        <taxon>Bacteria</taxon>
        <taxon>Pseudomonadati</taxon>
        <taxon>Planctomycetota</taxon>
        <taxon>Planctomycetia</taxon>
        <taxon>Kolteriales</taxon>
        <taxon>Kolteriaceae</taxon>
        <taxon>Kolteria</taxon>
    </lineage>
</organism>
<feature type="compositionally biased region" description="Basic and acidic residues" evidence="1">
    <location>
        <begin position="20"/>
        <end position="34"/>
    </location>
</feature>
<dbReference type="Gene3D" id="3.40.50.1240">
    <property type="entry name" value="Phosphoglycerate mutase-like"/>
    <property type="match status" value="1"/>
</dbReference>
<dbReference type="EMBL" id="CP036279">
    <property type="protein sequence ID" value="QDU64739.1"/>
    <property type="molecule type" value="Genomic_DNA"/>
</dbReference>
<evidence type="ECO:0000313" key="2">
    <source>
        <dbReference type="EMBL" id="QDU64739.1"/>
    </source>
</evidence>
<dbReference type="SMART" id="SM00855">
    <property type="entry name" value="PGAM"/>
    <property type="match status" value="1"/>
</dbReference>
<dbReference type="EC" id="5.4.2.11" evidence="2"/>
<dbReference type="SUPFAM" id="SSF53254">
    <property type="entry name" value="Phosphoglycerate mutase-like"/>
    <property type="match status" value="1"/>
</dbReference>